<evidence type="ECO:0000313" key="3">
    <source>
        <dbReference type="Proteomes" id="UP000256328"/>
    </source>
</evidence>
<feature type="compositionally biased region" description="Basic residues" evidence="1">
    <location>
        <begin position="91"/>
        <end position="100"/>
    </location>
</feature>
<protein>
    <submittedName>
        <fullName evidence="2">Uncharacterized protein</fullName>
    </submittedName>
</protein>
<gene>
    <name evidence="2" type="ORF">BP5796_01262</name>
</gene>
<dbReference type="EMBL" id="PDLN01000002">
    <property type="protein sequence ID" value="RDW91868.1"/>
    <property type="molecule type" value="Genomic_DNA"/>
</dbReference>
<proteinExistence type="predicted"/>
<reference evidence="2 3" key="1">
    <citation type="journal article" date="2018" name="IMA Fungus">
        <title>IMA Genome-F 9: Draft genome sequence of Annulohypoxylon stygium, Aspergillus mulundensis, Berkeleyomyces basicola (syn. Thielaviopsis basicola), Ceratocystis smalleyi, two Cercospora beticola strains, Coleophoma cylindrospora, Fusarium fracticaudum, Phialophora cf. hyalina, and Morchella septimelata.</title>
        <authorList>
            <person name="Wingfield B.D."/>
            <person name="Bills G.F."/>
            <person name="Dong Y."/>
            <person name="Huang W."/>
            <person name="Nel W.J."/>
            <person name="Swalarsk-Parry B.S."/>
            <person name="Vaghefi N."/>
            <person name="Wilken P.M."/>
            <person name="An Z."/>
            <person name="de Beer Z.W."/>
            <person name="De Vos L."/>
            <person name="Chen L."/>
            <person name="Duong T.A."/>
            <person name="Gao Y."/>
            <person name="Hammerbacher A."/>
            <person name="Kikkert J.R."/>
            <person name="Li Y."/>
            <person name="Li H."/>
            <person name="Li K."/>
            <person name="Li Q."/>
            <person name="Liu X."/>
            <person name="Ma X."/>
            <person name="Naidoo K."/>
            <person name="Pethybridge S.J."/>
            <person name="Sun J."/>
            <person name="Steenkamp E.T."/>
            <person name="van der Nest M.A."/>
            <person name="van Wyk S."/>
            <person name="Wingfield M.J."/>
            <person name="Xiong C."/>
            <person name="Yue Q."/>
            <person name="Zhang X."/>
        </authorList>
    </citation>
    <scope>NUCLEOTIDE SEQUENCE [LARGE SCALE GENOMIC DNA]</scope>
    <source>
        <strain evidence="2 3">BP5796</strain>
    </source>
</reference>
<dbReference type="Proteomes" id="UP000256328">
    <property type="component" value="Unassembled WGS sequence"/>
</dbReference>
<sequence length="179" mass="19747">MDNDWEDVMSTVTGQPEVSSNSRNVNDDKLGGSTTGKKNEDEPQRPAQSIFSTRNGTAQPKASSRIGFAFVQVNSSGKPHDDSSRTTVRSNAKRFSHTTRQRPERRTAPRKIFSRIVVPKIISQPTSVPETSKSESQIITSPPFRFLGEQLPVAGVLVSKPKEPLLIQVKTGDFLILSR</sequence>
<comment type="caution">
    <text evidence="2">The sequence shown here is derived from an EMBL/GenBank/DDBJ whole genome shotgun (WGS) entry which is preliminary data.</text>
</comment>
<feature type="compositionally biased region" description="Polar residues" evidence="1">
    <location>
        <begin position="46"/>
        <end position="62"/>
    </location>
</feature>
<dbReference type="AlphaFoldDB" id="A0A3D8T1I6"/>
<evidence type="ECO:0000313" key="2">
    <source>
        <dbReference type="EMBL" id="RDW91868.1"/>
    </source>
</evidence>
<feature type="compositionally biased region" description="Polar residues" evidence="1">
    <location>
        <begin position="10"/>
        <end position="24"/>
    </location>
</feature>
<keyword evidence="3" id="KW-1185">Reference proteome</keyword>
<evidence type="ECO:0000256" key="1">
    <source>
        <dbReference type="SAM" id="MobiDB-lite"/>
    </source>
</evidence>
<organism evidence="2 3">
    <name type="scientific">Coleophoma crateriformis</name>
    <dbReference type="NCBI Taxonomy" id="565419"/>
    <lineage>
        <taxon>Eukaryota</taxon>
        <taxon>Fungi</taxon>
        <taxon>Dikarya</taxon>
        <taxon>Ascomycota</taxon>
        <taxon>Pezizomycotina</taxon>
        <taxon>Leotiomycetes</taxon>
        <taxon>Helotiales</taxon>
        <taxon>Dermateaceae</taxon>
        <taxon>Coleophoma</taxon>
    </lineage>
</organism>
<feature type="region of interest" description="Disordered" evidence="1">
    <location>
        <begin position="1"/>
        <end position="107"/>
    </location>
</feature>
<accession>A0A3D8T1I6</accession>
<name>A0A3D8T1I6_9HELO</name>